<reference evidence="1" key="1">
    <citation type="submission" date="2022-10" db="EMBL/GenBank/DDBJ databases">
        <title>Tapping the CABI collections for fungal endophytes: first genome assemblies for Collariella, Neodidymelliopsis, Ascochyta clinopodiicola, Didymella pomorum, Didymosphaeria variabile, Neocosmospora piperis and Neocucurbitaria cava.</title>
        <authorList>
            <person name="Hill R."/>
        </authorList>
    </citation>
    <scope>NUCLEOTIDE SEQUENCE</scope>
    <source>
        <strain evidence="1">IMI 356815</strain>
    </source>
</reference>
<name>A0A9W8XN54_9PLEO</name>
<dbReference type="Proteomes" id="UP001140513">
    <property type="component" value="Unassembled WGS sequence"/>
</dbReference>
<dbReference type="GeneID" id="80909098"/>
<sequence length="206" mass="22068">MGLVELIDFVRLEAGLAARGVANPDPDSESGDGNSCFASKVGESALGYPGYRRPTSVSRESLASFSCIGVDPIPDVSVCMPSMSSTGLRSAPPRSNIIPHKLGIAPSSEDLVFEIYVGHVVRSWTWQLVKWTVVTRSREAIGLARSSGGGRGAFAGNATKCLSNERVDAFRASKTSIIDDPEAAVLLPREVAQEMIFWVDIEAKRL</sequence>
<dbReference type="AlphaFoldDB" id="A0A9W8XN54"/>
<keyword evidence="2" id="KW-1185">Reference proteome</keyword>
<evidence type="ECO:0000313" key="1">
    <source>
        <dbReference type="EMBL" id="KAJ4353838.1"/>
    </source>
</evidence>
<protein>
    <submittedName>
        <fullName evidence="1">Uncharacterized protein</fullName>
    </submittedName>
</protein>
<organism evidence="1 2">
    <name type="scientific">Didymosphaeria variabile</name>
    <dbReference type="NCBI Taxonomy" id="1932322"/>
    <lineage>
        <taxon>Eukaryota</taxon>
        <taxon>Fungi</taxon>
        <taxon>Dikarya</taxon>
        <taxon>Ascomycota</taxon>
        <taxon>Pezizomycotina</taxon>
        <taxon>Dothideomycetes</taxon>
        <taxon>Pleosporomycetidae</taxon>
        <taxon>Pleosporales</taxon>
        <taxon>Massarineae</taxon>
        <taxon>Didymosphaeriaceae</taxon>
        <taxon>Didymosphaeria</taxon>
    </lineage>
</organism>
<evidence type="ECO:0000313" key="2">
    <source>
        <dbReference type="Proteomes" id="UP001140513"/>
    </source>
</evidence>
<gene>
    <name evidence="1" type="ORF">N0V89_005568</name>
</gene>
<dbReference type="EMBL" id="JAPEUX010000004">
    <property type="protein sequence ID" value="KAJ4353838.1"/>
    <property type="molecule type" value="Genomic_DNA"/>
</dbReference>
<dbReference type="RefSeq" id="XP_056071612.1">
    <property type="nucleotide sequence ID" value="XM_056214345.1"/>
</dbReference>
<comment type="caution">
    <text evidence="1">The sequence shown here is derived from an EMBL/GenBank/DDBJ whole genome shotgun (WGS) entry which is preliminary data.</text>
</comment>
<accession>A0A9W8XN54</accession>
<proteinExistence type="predicted"/>